<sequence>MAGPQRSSHWLHRHGNAEGYRWRKSQTPSGDVFSRPLGPVEFSFDADGRYYEGRADMNCLLQVQIASKLSHVDLRERILLAWTRLRCQHLLLKAKTQREQDKDPQSTAILGLHFQVDVPRSVGHAIEDAGWHLVFLEDYYDQVDTKDFYAHCQNVRRIVDPESNLCKVFILPVIQDTGRATLRLQFIMAHQISDGLCSYAWMRAFIKILNESPDAMRQGIATSIRPEIMQQHLSLPQEALYPQISGNAARQRWFWVITRMLRHVRKPLPEGFSNPLQRKSIRKGAIPLSPVYKQVLDYTRTPVLNTLPAYIHIPARSTARLSRICKTVKTSLGAGIYALAALVMMEFHERRYPDIAPDGRACFITGFPLNPRAFFNCHNDPDSMMLAFSDGIALPFLPSELDLEGRLRLLARHAQRQLGSYQKRARPTGGDAAKQLLSSRSAGLTCGVSSVGDREALVRGGVYDLNDPTKDFAADFLDMTSSVRAREGEFLVGIGGSKDGLFCVPSVDSTTLDPEMVREWCERFETILDEDSAPRL</sequence>
<reference evidence="2" key="1">
    <citation type="journal article" date="2012" name="PLoS Genet.">
        <title>The genomes of the fungal plant pathogens Cladosporium fulvum and Dothistroma septosporum reveal adaptation to different hosts and lifestyles but also signatures of common ancestry.</title>
        <authorList>
            <person name="de Wit P.J.G.M."/>
            <person name="van der Burgt A."/>
            <person name="Oekmen B."/>
            <person name="Stergiopoulos I."/>
            <person name="Abd-Elsalam K.A."/>
            <person name="Aerts A.L."/>
            <person name="Bahkali A.H."/>
            <person name="Beenen H.G."/>
            <person name="Chettri P."/>
            <person name="Cox M.P."/>
            <person name="Datema E."/>
            <person name="de Vries R.P."/>
            <person name="Dhillon B."/>
            <person name="Ganley A.R."/>
            <person name="Griffiths S.A."/>
            <person name="Guo Y."/>
            <person name="Hamelin R.C."/>
            <person name="Henrissat B."/>
            <person name="Kabir M.S."/>
            <person name="Jashni M.K."/>
            <person name="Kema G."/>
            <person name="Klaubauf S."/>
            <person name="Lapidus A."/>
            <person name="Levasseur A."/>
            <person name="Lindquist E."/>
            <person name="Mehrabi R."/>
            <person name="Ohm R.A."/>
            <person name="Owen T.J."/>
            <person name="Salamov A."/>
            <person name="Schwelm A."/>
            <person name="Schijlen E."/>
            <person name="Sun H."/>
            <person name="van den Burg H.A."/>
            <person name="van Ham R.C.H.J."/>
            <person name="Zhang S."/>
            <person name="Goodwin S.B."/>
            <person name="Grigoriev I.V."/>
            <person name="Collemare J."/>
            <person name="Bradshaw R.E."/>
        </authorList>
    </citation>
    <scope>NUCLEOTIDE SEQUENCE [LARGE SCALE GENOMIC DNA]</scope>
    <source>
        <strain evidence="2">NZE10 / CBS 128990</strain>
    </source>
</reference>
<organism evidence="1 2">
    <name type="scientific">Dothistroma septosporum (strain NZE10 / CBS 128990)</name>
    <name type="common">Red band needle blight fungus</name>
    <name type="synonym">Mycosphaerella pini</name>
    <dbReference type="NCBI Taxonomy" id="675120"/>
    <lineage>
        <taxon>Eukaryota</taxon>
        <taxon>Fungi</taxon>
        <taxon>Dikarya</taxon>
        <taxon>Ascomycota</taxon>
        <taxon>Pezizomycotina</taxon>
        <taxon>Dothideomycetes</taxon>
        <taxon>Dothideomycetidae</taxon>
        <taxon>Mycosphaerellales</taxon>
        <taxon>Mycosphaerellaceae</taxon>
        <taxon>Dothistroma</taxon>
    </lineage>
</organism>
<accession>N1Q3R2</accession>
<dbReference type="STRING" id="675120.N1Q3R2"/>
<dbReference type="InterPro" id="IPR023213">
    <property type="entry name" value="CAT-like_dom_sf"/>
</dbReference>
<proteinExistence type="predicted"/>
<keyword evidence="2" id="KW-1185">Reference proteome</keyword>
<dbReference type="OrthoDB" id="3355480at2759"/>
<name>N1Q3R2_DOTSN</name>
<dbReference type="OMA" id="RPPMSCG"/>
<dbReference type="AlphaFoldDB" id="N1Q3R2"/>
<dbReference type="Gene3D" id="3.30.559.10">
    <property type="entry name" value="Chloramphenicol acetyltransferase-like domain"/>
    <property type="match status" value="1"/>
</dbReference>
<evidence type="ECO:0000313" key="1">
    <source>
        <dbReference type="EMBL" id="EME49863.1"/>
    </source>
</evidence>
<gene>
    <name evidence="1" type="ORF">DOTSEDRAFT_122199</name>
</gene>
<dbReference type="Proteomes" id="UP000016933">
    <property type="component" value="Unassembled WGS sequence"/>
</dbReference>
<reference evidence="1 2" key="2">
    <citation type="journal article" date="2012" name="PLoS Pathog.">
        <title>Diverse lifestyles and strategies of plant pathogenesis encoded in the genomes of eighteen Dothideomycetes fungi.</title>
        <authorList>
            <person name="Ohm R.A."/>
            <person name="Feau N."/>
            <person name="Henrissat B."/>
            <person name="Schoch C.L."/>
            <person name="Horwitz B.A."/>
            <person name="Barry K.W."/>
            <person name="Condon B.J."/>
            <person name="Copeland A.C."/>
            <person name="Dhillon B."/>
            <person name="Glaser F."/>
            <person name="Hesse C.N."/>
            <person name="Kosti I."/>
            <person name="LaButti K."/>
            <person name="Lindquist E.A."/>
            <person name="Lucas S."/>
            <person name="Salamov A.A."/>
            <person name="Bradshaw R.E."/>
            <person name="Ciuffetti L."/>
            <person name="Hamelin R.C."/>
            <person name="Kema G.H.J."/>
            <person name="Lawrence C."/>
            <person name="Scott J.A."/>
            <person name="Spatafora J.W."/>
            <person name="Turgeon B.G."/>
            <person name="de Wit P.J.G.M."/>
            <person name="Zhong S."/>
            <person name="Goodwin S.B."/>
            <person name="Grigoriev I.V."/>
        </authorList>
    </citation>
    <scope>NUCLEOTIDE SEQUENCE [LARGE SCALE GENOMIC DNA]</scope>
    <source>
        <strain evidence="2">NZE10 / CBS 128990</strain>
    </source>
</reference>
<dbReference type="eggNOG" id="ENOG502SGIR">
    <property type="taxonomic scope" value="Eukaryota"/>
</dbReference>
<dbReference type="HOGENOM" id="CLU_475046_0_0_1"/>
<evidence type="ECO:0008006" key="3">
    <source>
        <dbReference type="Google" id="ProtNLM"/>
    </source>
</evidence>
<evidence type="ECO:0000313" key="2">
    <source>
        <dbReference type="Proteomes" id="UP000016933"/>
    </source>
</evidence>
<protein>
    <recommendedName>
        <fullName evidence="3">Condensation domain-containing protein</fullName>
    </recommendedName>
</protein>
<dbReference type="EMBL" id="KB446535">
    <property type="protein sequence ID" value="EME49863.1"/>
    <property type="molecule type" value="Genomic_DNA"/>
</dbReference>